<reference evidence="1" key="1">
    <citation type="submission" date="2022-06" db="EMBL/GenBank/DDBJ databases">
        <title>Nostosin G and Spiroidesin B from the Cyanobacterium Dolichospermum sp. NIES-1697.</title>
        <authorList>
            <person name="Phan C.-S."/>
            <person name="Mehjabin J.J."/>
            <person name="Anas A.R.J."/>
            <person name="Hayasaka M."/>
            <person name="Onoki R."/>
            <person name="Wang J."/>
            <person name="Umezawa T."/>
            <person name="Washio K."/>
            <person name="Morikawa M."/>
            <person name="Okino T."/>
        </authorList>
    </citation>
    <scope>NUCLEOTIDE SEQUENCE</scope>
    <source>
        <strain evidence="1">NIES-1697</strain>
    </source>
</reference>
<evidence type="ECO:0000313" key="2">
    <source>
        <dbReference type="Proteomes" id="UP001057561"/>
    </source>
</evidence>
<dbReference type="EMBL" id="CP099464">
    <property type="protein sequence ID" value="UUO17402.1"/>
    <property type="molecule type" value="Genomic_DNA"/>
</dbReference>
<dbReference type="Proteomes" id="UP001057561">
    <property type="component" value="Chromosome"/>
</dbReference>
<sequence>MSIKRMELAKQTARKHQENIQKILEHRLQVARTQDNENLLHQLEGEMRKYSEYPEPSGIKIDSLGFLRIFKTILAPNRAK</sequence>
<proteinExistence type="predicted"/>
<name>A0ABY5M2X9_9CYAN</name>
<protein>
    <submittedName>
        <fullName evidence="1">Uncharacterized protein</fullName>
    </submittedName>
</protein>
<dbReference type="RefSeq" id="WP_035082485.1">
    <property type="nucleotide sequence ID" value="NZ_CP099464.1"/>
</dbReference>
<keyword evidence="2" id="KW-1185">Reference proteome</keyword>
<accession>A0ABY5M2X9</accession>
<evidence type="ECO:0000313" key="1">
    <source>
        <dbReference type="EMBL" id="UUO17402.1"/>
    </source>
</evidence>
<organism evidence="1 2">
    <name type="scientific">Dolichospermum heterosporum TAC447</name>
    <dbReference type="NCBI Taxonomy" id="747523"/>
    <lineage>
        <taxon>Bacteria</taxon>
        <taxon>Bacillati</taxon>
        <taxon>Cyanobacteriota</taxon>
        <taxon>Cyanophyceae</taxon>
        <taxon>Nostocales</taxon>
        <taxon>Aphanizomenonaceae</taxon>
        <taxon>Dolichospermum</taxon>
        <taxon>Dolichospermum heterosporum</taxon>
    </lineage>
</organism>
<gene>
    <name evidence="1" type="ORF">NG743_10680</name>
</gene>